<organism evidence="6">
    <name type="scientific">Schmidtea mediterranea</name>
    <name type="common">Freshwater planarian flatworm</name>
    <dbReference type="NCBI Taxonomy" id="79327"/>
    <lineage>
        <taxon>Eukaryota</taxon>
        <taxon>Metazoa</taxon>
        <taxon>Spiralia</taxon>
        <taxon>Lophotrochozoa</taxon>
        <taxon>Platyhelminthes</taxon>
        <taxon>Rhabditophora</taxon>
        <taxon>Seriata</taxon>
        <taxon>Tricladida</taxon>
        <taxon>Continenticola</taxon>
        <taxon>Geoplanoidea</taxon>
        <taxon>Dugesiidae</taxon>
        <taxon>Schmidtea</taxon>
    </lineage>
</organism>
<evidence type="ECO:0000256" key="2">
    <source>
        <dbReference type="ARBA" id="ARBA00022729"/>
    </source>
</evidence>
<protein>
    <submittedName>
        <fullName evidence="6">Slit-2</fullName>
    </submittedName>
</protein>
<keyword evidence="1" id="KW-0433">Leucine-rich repeat</keyword>
<dbReference type="GO" id="GO:0031012">
    <property type="term" value="C:extracellular matrix"/>
    <property type="evidence" value="ECO:0007669"/>
    <property type="project" value="TreeGrafter"/>
</dbReference>
<dbReference type="SUPFAM" id="SSF52058">
    <property type="entry name" value="L domain-like"/>
    <property type="match status" value="1"/>
</dbReference>
<dbReference type="PROSITE" id="PS50835">
    <property type="entry name" value="IG_LIKE"/>
    <property type="match status" value="1"/>
</dbReference>
<dbReference type="InterPro" id="IPR007110">
    <property type="entry name" value="Ig-like_dom"/>
</dbReference>
<keyword evidence="3" id="KW-1133">Transmembrane helix</keyword>
<dbReference type="InterPro" id="IPR032675">
    <property type="entry name" value="LRR_dom_sf"/>
</dbReference>
<feature type="chain" id="PRO_5003655238" evidence="4">
    <location>
        <begin position="27"/>
        <end position="506"/>
    </location>
</feature>
<feature type="signal peptide" evidence="4">
    <location>
        <begin position="1"/>
        <end position="26"/>
    </location>
</feature>
<dbReference type="InterPro" id="IPR001611">
    <property type="entry name" value="Leu-rich_rpt"/>
</dbReference>
<dbReference type="Pfam" id="PF13855">
    <property type="entry name" value="LRR_8"/>
    <property type="match status" value="1"/>
</dbReference>
<dbReference type="EMBL" id="JX010626">
    <property type="protein sequence ID" value="AFJ24869.1"/>
    <property type="molecule type" value="mRNA"/>
</dbReference>
<keyword evidence="3" id="KW-0812">Transmembrane</keyword>
<proteinExistence type="evidence at transcript level"/>
<evidence type="ECO:0000256" key="1">
    <source>
        <dbReference type="ARBA" id="ARBA00022614"/>
    </source>
</evidence>
<keyword evidence="3" id="KW-0472">Membrane</keyword>
<evidence type="ECO:0000313" key="6">
    <source>
        <dbReference type="EMBL" id="AFJ24869.1"/>
    </source>
</evidence>
<dbReference type="GO" id="GO:0005615">
    <property type="term" value="C:extracellular space"/>
    <property type="evidence" value="ECO:0007669"/>
    <property type="project" value="TreeGrafter"/>
</dbReference>
<dbReference type="PROSITE" id="PS51450">
    <property type="entry name" value="LRR"/>
    <property type="match status" value="1"/>
</dbReference>
<dbReference type="SMART" id="SM00082">
    <property type="entry name" value="LRRCT"/>
    <property type="match status" value="1"/>
</dbReference>
<feature type="transmembrane region" description="Helical" evidence="3">
    <location>
        <begin position="428"/>
        <end position="450"/>
    </location>
</feature>
<keyword evidence="2 4" id="KW-0732">Signal</keyword>
<feature type="domain" description="Ig-like" evidence="5">
    <location>
        <begin position="286"/>
        <end position="371"/>
    </location>
</feature>
<dbReference type="InterPro" id="IPR000483">
    <property type="entry name" value="Cys-rich_flank_reg_C"/>
</dbReference>
<dbReference type="PANTHER" id="PTHR24373:SF371">
    <property type="entry name" value="PLATELET GLYCOPROTEIN IB ALPHA CHAIN"/>
    <property type="match status" value="1"/>
</dbReference>
<reference evidence="6" key="1">
    <citation type="journal article" date="2012" name="Genes Dev.">
        <title>A molecular wound response program associated with regeneration initiation in planarians.</title>
        <authorList>
            <person name="Wenemoser D."/>
            <person name="Lapan S.W."/>
            <person name="Wilkinson A.W."/>
            <person name="Bell G.W."/>
            <person name="Reddien P.W."/>
        </authorList>
    </citation>
    <scope>NUCLEOTIDE SEQUENCE</scope>
</reference>
<accession>I1ZIL5</accession>
<dbReference type="AlphaFoldDB" id="I1ZIL5"/>
<evidence type="ECO:0000259" key="5">
    <source>
        <dbReference type="PROSITE" id="PS50835"/>
    </source>
</evidence>
<evidence type="ECO:0000256" key="4">
    <source>
        <dbReference type="SAM" id="SignalP"/>
    </source>
</evidence>
<dbReference type="OrthoDB" id="1394818at2759"/>
<dbReference type="Gene3D" id="3.80.10.10">
    <property type="entry name" value="Ribonuclease Inhibitor"/>
    <property type="match status" value="2"/>
</dbReference>
<name>I1ZIL5_SCHMD</name>
<sequence>MYIFRCIYRLLLTLIIELLTIEVCLSIRPTKDSECPELCNQGACKLTMLLCETPGLLQIPMNPPRGIQKVILSNQNFLYPRLTYTNLSRYGSEEIILKKLTISNCSLTSIESEAFSHLIYLQELDLSSNRLLFIYPNTFKSLSLKTLVLDSNRNLQLAKDSFRGLVVQSLSMKDCHLKILTHESIKQISGYLTTLNLADNRLEYLSNDFDLLFRGLDNLNLENNLFNCSCQLKWLALTLQTRTKRRDNSPKHSLLRLTNPVCEYPKNLKGSSIENLSIVSFQCQIPKLQRIDIKVTSEITAEISCISDDMSNSQVKWRYRYNLSPLFYRYPDQNSGVNQASIIVSKKSEFDFYSCLIINENGNATVDIKIKWPTLNKEYVESPINSPPNTVNQFNLRNNITKSSVILKEFDKLHVNYLWIKQYTFIEMVLAICGTFIITLVTFILLYVVINYRRKNSRSKNILKGYEVGVYSESQTYDVPQMSPYHESNTGRLLDFKTQQEIKATW</sequence>
<evidence type="ECO:0000256" key="3">
    <source>
        <dbReference type="SAM" id="Phobius"/>
    </source>
</evidence>
<dbReference type="PANTHER" id="PTHR24373">
    <property type="entry name" value="SLIT RELATED LEUCINE-RICH REPEAT NEURONAL PROTEIN"/>
    <property type="match status" value="1"/>
</dbReference>
<dbReference type="InterPro" id="IPR050328">
    <property type="entry name" value="Dev_Immune_Receptor"/>
</dbReference>